<name>A0A915JLH6_ROMCU</name>
<reference evidence="4" key="1">
    <citation type="submission" date="2022-11" db="UniProtKB">
        <authorList>
            <consortium name="WormBaseParasite"/>
        </authorList>
    </citation>
    <scope>IDENTIFICATION</scope>
</reference>
<protein>
    <submittedName>
        <fullName evidence="4">Uncharacterized protein</fullName>
    </submittedName>
</protein>
<feature type="compositionally biased region" description="Low complexity" evidence="1">
    <location>
        <begin position="141"/>
        <end position="159"/>
    </location>
</feature>
<feature type="region of interest" description="Disordered" evidence="1">
    <location>
        <begin position="224"/>
        <end position="245"/>
    </location>
</feature>
<feature type="transmembrane region" description="Helical" evidence="2">
    <location>
        <begin position="96"/>
        <end position="118"/>
    </location>
</feature>
<evidence type="ECO:0000256" key="2">
    <source>
        <dbReference type="SAM" id="Phobius"/>
    </source>
</evidence>
<accession>A0A915JLH6</accession>
<keyword evidence="2" id="KW-1133">Transmembrane helix</keyword>
<evidence type="ECO:0000313" key="4">
    <source>
        <dbReference type="WBParaSite" id="nRc.2.0.1.t26932-RA"/>
    </source>
</evidence>
<keyword evidence="2" id="KW-0472">Membrane</keyword>
<organism evidence="3 4">
    <name type="scientific">Romanomermis culicivorax</name>
    <name type="common">Nematode worm</name>
    <dbReference type="NCBI Taxonomy" id="13658"/>
    <lineage>
        <taxon>Eukaryota</taxon>
        <taxon>Metazoa</taxon>
        <taxon>Ecdysozoa</taxon>
        <taxon>Nematoda</taxon>
        <taxon>Enoplea</taxon>
        <taxon>Dorylaimia</taxon>
        <taxon>Mermithida</taxon>
        <taxon>Mermithoidea</taxon>
        <taxon>Mermithidae</taxon>
        <taxon>Romanomermis</taxon>
    </lineage>
</organism>
<feature type="region of interest" description="Disordered" evidence="1">
    <location>
        <begin position="264"/>
        <end position="283"/>
    </location>
</feature>
<proteinExistence type="predicted"/>
<keyword evidence="3" id="KW-1185">Reference proteome</keyword>
<feature type="compositionally biased region" description="Basic and acidic residues" evidence="1">
    <location>
        <begin position="273"/>
        <end position="283"/>
    </location>
</feature>
<evidence type="ECO:0000256" key="1">
    <source>
        <dbReference type="SAM" id="MobiDB-lite"/>
    </source>
</evidence>
<feature type="compositionally biased region" description="Low complexity" evidence="1">
    <location>
        <begin position="15"/>
        <end position="26"/>
    </location>
</feature>
<dbReference type="AlphaFoldDB" id="A0A915JLH6"/>
<sequence length="283" mass="29737">MGAVRAGETIIRKATTPPKSKLTSTPRPRRKPKVTPTKIRITKSTTRLTTTTKITTTSIITSTTTNATEGTTEVFYSIDDQFSDNQKTSSIGTGTVVLACGCSAILAIVLFAAFYLILVRIRRKNGAAAGGLALLGISTRSTNNTTSTETSKGTKVGGSVPDKKPKLSKTLKTLTADDGPPKVALKVGDDGLAELPSVINHGDNTSGEEGHAASKKTLIERAGRRKIKRQSVAAAAPKISKKSGEKLSLPAKLSLTKKIVGKEATTAGSKKAAKVDKKILPRK</sequence>
<dbReference type="WBParaSite" id="nRc.2.0.1.t26932-RA">
    <property type="protein sequence ID" value="nRc.2.0.1.t26932-RA"/>
    <property type="gene ID" value="nRc.2.0.1.g26932"/>
</dbReference>
<evidence type="ECO:0000313" key="3">
    <source>
        <dbReference type="Proteomes" id="UP000887565"/>
    </source>
</evidence>
<keyword evidence="2" id="KW-0812">Transmembrane</keyword>
<dbReference type="Proteomes" id="UP000887565">
    <property type="component" value="Unplaced"/>
</dbReference>
<feature type="region of interest" description="Disordered" evidence="1">
    <location>
        <begin position="1"/>
        <end position="36"/>
    </location>
</feature>
<feature type="region of interest" description="Disordered" evidence="1">
    <location>
        <begin position="141"/>
        <end position="164"/>
    </location>
</feature>